<dbReference type="AlphaFoldDB" id="A0A0F7ZKX4"/>
<dbReference type="EMBL" id="KQ030515">
    <property type="protein sequence ID" value="KJZ75736.1"/>
    <property type="molecule type" value="Genomic_DNA"/>
</dbReference>
<reference evidence="1 2" key="1">
    <citation type="journal article" date="2014" name="Genome Biol. Evol.">
        <title>Comparative genomics and transcriptomics analyses reveal divergent lifestyle features of nematode endoparasitic fungus Hirsutella minnesotensis.</title>
        <authorList>
            <person name="Lai Y."/>
            <person name="Liu K."/>
            <person name="Zhang X."/>
            <person name="Zhang X."/>
            <person name="Li K."/>
            <person name="Wang N."/>
            <person name="Shu C."/>
            <person name="Wu Y."/>
            <person name="Wang C."/>
            <person name="Bushley K.E."/>
            <person name="Xiang M."/>
            <person name="Liu X."/>
        </authorList>
    </citation>
    <scope>NUCLEOTIDE SEQUENCE [LARGE SCALE GENOMIC DNA]</scope>
    <source>
        <strain evidence="1 2">3608</strain>
    </source>
</reference>
<protein>
    <submittedName>
        <fullName evidence="1">Uncharacterized protein</fullName>
    </submittedName>
</protein>
<name>A0A0F7ZKX4_9HYPO</name>
<gene>
    <name evidence="1" type="ORF">HIM_04893</name>
</gene>
<organism evidence="1 2">
    <name type="scientific">Hirsutella minnesotensis 3608</name>
    <dbReference type="NCBI Taxonomy" id="1043627"/>
    <lineage>
        <taxon>Eukaryota</taxon>
        <taxon>Fungi</taxon>
        <taxon>Dikarya</taxon>
        <taxon>Ascomycota</taxon>
        <taxon>Pezizomycotina</taxon>
        <taxon>Sordariomycetes</taxon>
        <taxon>Hypocreomycetidae</taxon>
        <taxon>Hypocreales</taxon>
        <taxon>Ophiocordycipitaceae</taxon>
        <taxon>Hirsutella</taxon>
    </lineage>
</organism>
<accession>A0A0F7ZKX4</accession>
<dbReference type="Proteomes" id="UP000054481">
    <property type="component" value="Unassembled WGS sequence"/>
</dbReference>
<sequence>MADESNDGGQECRVRAYARGLAIDEDSDKLLESRSKLAIKASSPKSSAGLEVGPW</sequence>
<evidence type="ECO:0000313" key="1">
    <source>
        <dbReference type="EMBL" id="KJZ75736.1"/>
    </source>
</evidence>
<evidence type="ECO:0000313" key="2">
    <source>
        <dbReference type="Proteomes" id="UP000054481"/>
    </source>
</evidence>
<proteinExistence type="predicted"/>
<keyword evidence="2" id="KW-1185">Reference proteome</keyword>